<feature type="transmembrane region" description="Helical" evidence="7">
    <location>
        <begin position="64"/>
        <end position="89"/>
    </location>
</feature>
<feature type="transmembrane region" description="Helical" evidence="7">
    <location>
        <begin position="260"/>
        <end position="280"/>
    </location>
</feature>
<feature type="transmembrane region" description="Helical" evidence="7">
    <location>
        <begin position="141"/>
        <end position="164"/>
    </location>
</feature>
<gene>
    <name evidence="9" type="ORF">EDD78_11086</name>
</gene>
<evidence type="ECO:0000256" key="3">
    <source>
        <dbReference type="ARBA" id="ARBA00022475"/>
    </source>
</evidence>
<comment type="caution">
    <text evidence="9">The sequence shown here is derived from an EMBL/GenBank/DDBJ whole genome shotgun (WGS) entry which is preliminary data.</text>
</comment>
<keyword evidence="2 7" id="KW-0813">Transport</keyword>
<keyword evidence="6 7" id="KW-0472">Membrane</keyword>
<protein>
    <submittedName>
        <fullName evidence="9">Carbohydrate ABC transporter membrane protein 1 (CUT1 family)</fullName>
    </submittedName>
</protein>
<evidence type="ECO:0000256" key="4">
    <source>
        <dbReference type="ARBA" id="ARBA00022692"/>
    </source>
</evidence>
<dbReference type="CDD" id="cd06261">
    <property type="entry name" value="TM_PBP2"/>
    <property type="match status" value="1"/>
</dbReference>
<dbReference type="Proteomes" id="UP000294682">
    <property type="component" value="Unassembled WGS sequence"/>
</dbReference>
<feature type="transmembrane region" description="Helical" evidence="7">
    <location>
        <begin position="200"/>
        <end position="221"/>
    </location>
</feature>
<dbReference type="PANTHER" id="PTHR30193">
    <property type="entry name" value="ABC TRANSPORTER PERMEASE PROTEIN"/>
    <property type="match status" value="1"/>
</dbReference>
<keyword evidence="5 7" id="KW-1133">Transmembrane helix</keyword>
<feature type="transmembrane region" description="Helical" evidence="7">
    <location>
        <begin position="7"/>
        <end position="28"/>
    </location>
</feature>
<comment type="subcellular location">
    <subcellularLocation>
        <location evidence="1 7">Cell membrane</location>
        <topology evidence="1 7">Multi-pass membrane protein</topology>
    </subcellularLocation>
</comment>
<evidence type="ECO:0000313" key="9">
    <source>
        <dbReference type="EMBL" id="TCL42460.1"/>
    </source>
</evidence>
<feature type="domain" description="ABC transmembrane type-1" evidence="8">
    <location>
        <begin position="65"/>
        <end position="281"/>
    </location>
</feature>
<dbReference type="InterPro" id="IPR035906">
    <property type="entry name" value="MetI-like_sf"/>
</dbReference>
<dbReference type="SUPFAM" id="SSF161098">
    <property type="entry name" value="MetI-like"/>
    <property type="match status" value="1"/>
</dbReference>
<dbReference type="RefSeq" id="WP_079699953.1">
    <property type="nucleotide sequence ID" value="NZ_SLUK01000010.1"/>
</dbReference>
<dbReference type="Pfam" id="PF00528">
    <property type="entry name" value="BPD_transp_1"/>
    <property type="match status" value="1"/>
</dbReference>
<evidence type="ECO:0000256" key="7">
    <source>
        <dbReference type="RuleBase" id="RU363032"/>
    </source>
</evidence>
<proteinExistence type="inferred from homology"/>
<dbReference type="PROSITE" id="PS50928">
    <property type="entry name" value="ABC_TM1"/>
    <property type="match status" value="1"/>
</dbReference>
<comment type="similarity">
    <text evidence="7">Belongs to the binding-protein-dependent transport system permease family.</text>
</comment>
<dbReference type="Gene3D" id="1.10.3720.10">
    <property type="entry name" value="MetI-like"/>
    <property type="match status" value="1"/>
</dbReference>
<feature type="transmembrane region" description="Helical" evidence="7">
    <location>
        <begin position="101"/>
        <end position="121"/>
    </location>
</feature>
<dbReference type="AlphaFoldDB" id="A0A9X8UIG2"/>
<keyword evidence="3" id="KW-1003">Cell membrane</keyword>
<evidence type="ECO:0000256" key="2">
    <source>
        <dbReference type="ARBA" id="ARBA00022448"/>
    </source>
</evidence>
<dbReference type="OrthoDB" id="367897at2"/>
<keyword evidence="10" id="KW-1185">Reference proteome</keyword>
<keyword evidence="4 7" id="KW-0812">Transmembrane</keyword>
<evidence type="ECO:0000256" key="6">
    <source>
        <dbReference type="ARBA" id="ARBA00023136"/>
    </source>
</evidence>
<evidence type="ECO:0000256" key="5">
    <source>
        <dbReference type="ARBA" id="ARBA00022989"/>
    </source>
</evidence>
<name>A0A9X8UIG2_9FIRM</name>
<evidence type="ECO:0000313" key="10">
    <source>
        <dbReference type="Proteomes" id="UP000294682"/>
    </source>
</evidence>
<dbReference type="EMBL" id="SLUK01000010">
    <property type="protein sequence ID" value="TCL42460.1"/>
    <property type="molecule type" value="Genomic_DNA"/>
</dbReference>
<dbReference type="GO" id="GO:0005886">
    <property type="term" value="C:plasma membrane"/>
    <property type="evidence" value="ECO:0007669"/>
    <property type="project" value="UniProtKB-SubCell"/>
</dbReference>
<dbReference type="InterPro" id="IPR000515">
    <property type="entry name" value="MetI-like"/>
</dbReference>
<dbReference type="InterPro" id="IPR051393">
    <property type="entry name" value="ABC_transporter_permease"/>
</dbReference>
<evidence type="ECO:0000256" key="1">
    <source>
        <dbReference type="ARBA" id="ARBA00004651"/>
    </source>
</evidence>
<evidence type="ECO:0000259" key="8">
    <source>
        <dbReference type="PROSITE" id="PS50928"/>
    </source>
</evidence>
<sequence length="291" mass="32421">MKNNKFVCIVLIPIFCLIVVFLIAPLFYGLGISMFDYNPLRADNPFIGAANYVRLFHDTLFYRALAHTLVFVGVTVTLNIIVTLILAQLISSLPWNFARGLFRTVLFLPCVAPMVGTSLVWRNGMFATKNGLVNHLLGYLGIPAINWLGDASVVMVAMIIFTIWADIGYNTVLFCAGLDGIPKDFSEAAQIDGAGPVRRFIYITLPLLGRTFIFVLMMTLISHFQMFVQFMVLAQRGAPNNAATVLTLLIYKEGFSNQNMGYASAIAVILFLVIMVVTVIQRRVNRVDWGY</sequence>
<reference evidence="9 10" key="1">
    <citation type="submission" date="2019-03" db="EMBL/GenBank/DDBJ databases">
        <title>Genomic Encyclopedia of Type Strains, Phase IV (KMG-IV): sequencing the most valuable type-strain genomes for metagenomic binning, comparative biology and taxonomic classification.</title>
        <authorList>
            <person name="Goeker M."/>
        </authorList>
    </citation>
    <scope>NUCLEOTIDE SEQUENCE [LARGE SCALE GENOMIC DNA]</scope>
    <source>
        <strain evidence="9 10">DSM 100433</strain>
    </source>
</reference>
<accession>A0A9X8UIG2</accession>
<organism evidence="9 10">
    <name type="scientific">Harryflintia acetispora</name>
    <dbReference type="NCBI Taxonomy" id="1849041"/>
    <lineage>
        <taxon>Bacteria</taxon>
        <taxon>Bacillati</taxon>
        <taxon>Bacillota</taxon>
        <taxon>Clostridia</taxon>
        <taxon>Eubacteriales</taxon>
        <taxon>Oscillospiraceae</taxon>
        <taxon>Harryflintia</taxon>
    </lineage>
</organism>
<dbReference type="GO" id="GO:0055085">
    <property type="term" value="P:transmembrane transport"/>
    <property type="evidence" value="ECO:0007669"/>
    <property type="project" value="InterPro"/>
</dbReference>
<dbReference type="PANTHER" id="PTHR30193:SF37">
    <property type="entry name" value="INNER MEMBRANE ABC TRANSPORTER PERMEASE PROTEIN YCJO"/>
    <property type="match status" value="1"/>
</dbReference>